<feature type="compositionally biased region" description="Acidic residues" evidence="9">
    <location>
        <begin position="545"/>
        <end position="559"/>
    </location>
</feature>
<dbReference type="Gene3D" id="3.90.226.10">
    <property type="entry name" value="2-enoyl-CoA Hydratase, Chain A, domain 1"/>
    <property type="match status" value="1"/>
</dbReference>
<evidence type="ECO:0000256" key="3">
    <source>
        <dbReference type="ARBA" id="ARBA00022490"/>
    </source>
</evidence>
<dbReference type="Gene3D" id="2.130.10.10">
    <property type="entry name" value="YVTN repeat-like/Quinoprotein amine dehydrogenase"/>
    <property type="match status" value="1"/>
</dbReference>
<dbReference type="PIRSF" id="PIRSF036421">
    <property type="entry name" value="Tricorn_protease"/>
    <property type="match status" value="1"/>
</dbReference>
<dbReference type="SMART" id="SM00245">
    <property type="entry name" value="TSPc"/>
    <property type="match status" value="1"/>
</dbReference>
<dbReference type="Proteomes" id="UP000559010">
    <property type="component" value="Unassembled WGS sequence"/>
</dbReference>
<dbReference type="EC" id="3.4.21.-" evidence="7"/>
<dbReference type="RefSeq" id="WP_169680633.1">
    <property type="nucleotide sequence ID" value="NZ_JABBNU010000005.1"/>
</dbReference>
<comment type="subcellular location">
    <subcellularLocation>
        <location evidence="1 7">Cytoplasm</location>
    </subcellularLocation>
</comment>
<dbReference type="PANTHER" id="PTHR43253">
    <property type="entry name" value="TRICORN PROTEASE HOMOLOG 2-RELATED"/>
    <property type="match status" value="1"/>
</dbReference>
<evidence type="ECO:0000259" key="10">
    <source>
        <dbReference type="SMART" id="SM00245"/>
    </source>
</evidence>
<accession>A0A848J202</accession>
<dbReference type="InterPro" id="IPR005151">
    <property type="entry name" value="Tail-specific_protease"/>
</dbReference>
<sequence length="1085" mass="122367">MKKTNLFIPLILGILLTIPVRAQLDARLFYFPDVSATHITFAYANDIWIVSKDGGTANRLTSASGQEILPKFSPDGTSVAFSGNYEGSSDVYVISAQGGVPKRLTYHGSGDRIIDWHPDGEKILFASSRESGRQRFSQFFLISKDGGFAEKLSVPYGEMASFSPDGSKLAYTDKSRLYRTWKRYRGGMAPDITVFDLKDNSHRLIATSDANEELPMWAGEKIYFLSDRGPEKRYNLWVYDLNNESITQLTNFSEFDVHMPSIGPEEIVFEADGKLHLYSLSNGNIKTVGINIISDQSNLMVKTEKVHKNLQSASISYDGKRAIVEARGDLFSVPAEDGPVINLTNTSGVAERYPSWSPNGKYIASWSDKNGEYNLQLIDLENGEKKILTDYENGFRYQIFWSPDSRKVAFIDQAMRIRVYSLETNKTSEVDKGLWMYHGGLAEFSVSWSPDSRWLAYSRGEMNRNSSIFIYDHQAGITKKITSQFYNDYSPSFDPDGKYLYFLTNREMNPEYGDFDWSFIYTNSAKIAVLPLSAETTIPFQVESDEVEIVKEEPEEDEDDKGKKKKDKKEEDKKEDKSVFIDFENAEYRIVLLPLKSGNYGELHTLKEKLIYADRLNGQDASNLMIYDPKEEESKTIIEGVDGFALSSNGEKLLVAKGGALAVIKAEPDQKEFNNMPLESMESRINPKEEWKQIFVDAWRLERDYFYDKDMHGVDWNAVKEYYGSLVEQANTRDDLNFIIGEMIGELNASHTYRGGGDIEDSKRASVGYLGVDWEIVNGAYRISKVIKGAPWDAEVISPVSMPGTKIKEGDYILAVNGVPLSTDKEPYHAFYDLDNKVVQLTVNDKPSLSGARKELVKTIDRNQDARLRHLAWINTNRKMVEEKSGGRIGYIYVRSTGLDGQAELVRQFAGQWNLEGLIIDERFNSGGQIPDRFIELLNRKPFAYWDVRDGQNWQWPPIGHFGPKAMLINGWSGSGGDAFPDYFRKAGLGPLIGSRTWGGLIGITGAPPLIDGGTVTVPTFRMYNPDGTWFKEGHGVDPDIEVPEDPTKLAVGEDVQLQRAIEYILEELNNKTVSLPAHEANETR</sequence>
<dbReference type="CDD" id="cd07562">
    <property type="entry name" value="Peptidase_S41_TRI"/>
    <property type="match status" value="1"/>
</dbReference>
<keyword evidence="5 7" id="KW-0378">Hydrolase</keyword>
<comment type="caution">
    <text evidence="11">The sequence shown here is derived from an EMBL/GenBank/DDBJ whole genome shotgun (WGS) entry which is preliminary data.</text>
</comment>
<dbReference type="Pfam" id="PF03572">
    <property type="entry name" value="Peptidase_S41"/>
    <property type="match status" value="1"/>
</dbReference>
<evidence type="ECO:0000256" key="2">
    <source>
        <dbReference type="ARBA" id="ARBA00008524"/>
    </source>
</evidence>
<name>A0A848J202_9BACT</name>
<dbReference type="InterPro" id="IPR029414">
    <property type="entry name" value="Tricorn_PDZ"/>
</dbReference>
<dbReference type="AlphaFoldDB" id="A0A848J202"/>
<dbReference type="Gene3D" id="3.30.750.44">
    <property type="match status" value="1"/>
</dbReference>
<evidence type="ECO:0000256" key="1">
    <source>
        <dbReference type="ARBA" id="ARBA00004496"/>
    </source>
</evidence>
<dbReference type="Pfam" id="PF14685">
    <property type="entry name" value="PDZ_Tricorn"/>
    <property type="match status" value="1"/>
</dbReference>
<dbReference type="PANTHER" id="PTHR43253:SF1">
    <property type="entry name" value="TRICORN PROTEASE HOMOLOG 2-RELATED"/>
    <property type="match status" value="1"/>
</dbReference>
<dbReference type="GO" id="GO:0006508">
    <property type="term" value="P:proteolysis"/>
    <property type="evidence" value="ECO:0007669"/>
    <property type="project" value="UniProtKB-UniRule"/>
</dbReference>
<dbReference type="SUPFAM" id="SSF52096">
    <property type="entry name" value="ClpP/crotonase"/>
    <property type="match status" value="1"/>
</dbReference>
<feature type="region of interest" description="Disordered" evidence="9">
    <location>
        <begin position="545"/>
        <end position="571"/>
    </location>
</feature>
<feature type="domain" description="Tail specific protease" evidence="10">
    <location>
        <begin position="853"/>
        <end position="1044"/>
    </location>
</feature>
<evidence type="ECO:0000256" key="4">
    <source>
        <dbReference type="ARBA" id="ARBA00022670"/>
    </source>
</evidence>
<dbReference type="SUPFAM" id="SSF82171">
    <property type="entry name" value="DPP6 N-terminal domain-like"/>
    <property type="match status" value="1"/>
</dbReference>
<evidence type="ECO:0000313" key="12">
    <source>
        <dbReference type="Proteomes" id="UP000559010"/>
    </source>
</evidence>
<dbReference type="SUPFAM" id="SSF50156">
    <property type="entry name" value="PDZ domain-like"/>
    <property type="match status" value="1"/>
</dbReference>
<keyword evidence="12" id="KW-1185">Reference proteome</keyword>
<evidence type="ECO:0000256" key="6">
    <source>
        <dbReference type="ARBA" id="ARBA00022825"/>
    </source>
</evidence>
<feature type="active site" description="Charge relay system" evidence="8">
    <location>
        <position position="751"/>
    </location>
</feature>
<protein>
    <recommendedName>
        <fullName evidence="7">Tricorn protease homolog</fullName>
        <ecNumber evidence="7">3.4.21.-</ecNumber>
    </recommendedName>
</protein>
<feature type="active site" description="Nucleophile" evidence="8">
    <location>
        <position position="975"/>
    </location>
</feature>
<comment type="function">
    <text evidence="7">Degrades oligopeptides.</text>
</comment>
<dbReference type="Pfam" id="PF26550">
    <property type="entry name" value="Tricorn_2nd"/>
    <property type="match status" value="1"/>
</dbReference>
<dbReference type="Gene3D" id="2.30.42.10">
    <property type="match status" value="1"/>
</dbReference>
<evidence type="ECO:0000313" key="11">
    <source>
        <dbReference type="EMBL" id="NMM48570.1"/>
    </source>
</evidence>
<keyword evidence="3 7" id="KW-0963">Cytoplasm</keyword>
<dbReference type="GO" id="GO:0008236">
    <property type="term" value="F:serine-type peptidase activity"/>
    <property type="evidence" value="ECO:0007669"/>
    <property type="project" value="UniProtKB-UniRule"/>
</dbReference>
<reference evidence="11 12" key="1">
    <citation type="submission" date="2020-04" db="EMBL/GenBank/DDBJ databases">
        <title>Flammeovirgaceae bacterium KN852 isolated from deep sea.</title>
        <authorList>
            <person name="Zhang D.-C."/>
        </authorList>
    </citation>
    <scope>NUCLEOTIDE SEQUENCE [LARGE SCALE GENOMIC DNA]</scope>
    <source>
        <strain evidence="11 12">KN852</strain>
    </source>
</reference>
<dbReference type="InterPro" id="IPR015943">
    <property type="entry name" value="WD40/YVTN_repeat-like_dom_sf"/>
</dbReference>
<evidence type="ECO:0000256" key="7">
    <source>
        <dbReference type="PIRNR" id="PIRNR036421"/>
    </source>
</evidence>
<dbReference type="InterPro" id="IPR028204">
    <property type="entry name" value="Tricorn_C1"/>
</dbReference>
<gene>
    <name evidence="11" type="ORF">HH304_09180</name>
</gene>
<keyword evidence="4 7" id="KW-0645">Protease</keyword>
<dbReference type="InterPro" id="IPR036034">
    <property type="entry name" value="PDZ_sf"/>
</dbReference>
<evidence type="ECO:0000256" key="5">
    <source>
        <dbReference type="ARBA" id="ARBA00022801"/>
    </source>
</evidence>
<comment type="similarity">
    <text evidence="2 7">Belongs to the peptidase S41B family.</text>
</comment>
<dbReference type="Pfam" id="PF26549">
    <property type="entry name" value="Tricorn_N"/>
    <property type="match status" value="1"/>
</dbReference>
<dbReference type="InterPro" id="IPR029045">
    <property type="entry name" value="ClpP/crotonase-like_dom_sf"/>
</dbReference>
<organism evidence="11 12">
    <name type="scientific">Marinigracilibium pacificum</name>
    <dbReference type="NCBI Taxonomy" id="2729599"/>
    <lineage>
        <taxon>Bacteria</taxon>
        <taxon>Pseudomonadati</taxon>
        <taxon>Bacteroidota</taxon>
        <taxon>Cytophagia</taxon>
        <taxon>Cytophagales</taxon>
        <taxon>Flammeovirgaceae</taxon>
        <taxon>Marinigracilibium</taxon>
    </lineage>
</organism>
<dbReference type="Gene3D" id="2.120.10.60">
    <property type="entry name" value="Tricorn protease N-terminal domain"/>
    <property type="match status" value="1"/>
</dbReference>
<dbReference type="GO" id="GO:0005737">
    <property type="term" value="C:cytoplasm"/>
    <property type="evidence" value="ECO:0007669"/>
    <property type="project" value="UniProtKB-SubCell"/>
</dbReference>
<dbReference type="Pfam" id="PF14684">
    <property type="entry name" value="Tricorn_C1"/>
    <property type="match status" value="1"/>
</dbReference>
<evidence type="ECO:0000256" key="8">
    <source>
        <dbReference type="PIRSR" id="PIRSR036421-1"/>
    </source>
</evidence>
<proteinExistence type="inferred from homology"/>
<feature type="active site" description="Charge relay system" evidence="8">
    <location>
        <position position="1033"/>
    </location>
</feature>
<dbReference type="InterPro" id="IPR012393">
    <property type="entry name" value="Tricorn_protease"/>
</dbReference>
<evidence type="ECO:0000256" key="9">
    <source>
        <dbReference type="SAM" id="MobiDB-lite"/>
    </source>
</evidence>
<dbReference type="EMBL" id="JABBNU010000005">
    <property type="protein sequence ID" value="NMM48570.1"/>
    <property type="molecule type" value="Genomic_DNA"/>
</dbReference>
<keyword evidence="6 7" id="KW-0720">Serine protease</keyword>